<organism evidence="2 3">
    <name type="scientific">Dendrothele bispora (strain CBS 962.96)</name>
    <dbReference type="NCBI Taxonomy" id="1314807"/>
    <lineage>
        <taxon>Eukaryota</taxon>
        <taxon>Fungi</taxon>
        <taxon>Dikarya</taxon>
        <taxon>Basidiomycota</taxon>
        <taxon>Agaricomycotina</taxon>
        <taxon>Agaricomycetes</taxon>
        <taxon>Agaricomycetidae</taxon>
        <taxon>Agaricales</taxon>
        <taxon>Agaricales incertae sedis</taxon>
        <taxon>Dendrothele</taxon>
    </lineage>
</organism>
<name>A0A4V4HE56_DENBC</name>
<reference evidence="2 3" key="1">
    <citation type="journal article" date="2019" name="Nat. Ecol. Evol.">
        <title>Megaphylogeny resolves global patterns of mushroom evolution.</title>
        <authorList>
            <person name="Varga T."/>
            <person name="Krizsan K."/>
            <person name="Foldi C."/>
            <person name="Dima B."/>
            <person name="Sanchez-Garcia M."/>
            <person name="Sanchez-Ramirez S."/>
            <person name="Szollosi G.J."/>
            <person name="Szarkandi J.G."/>
            <person name="Papp V."/>
            <person name="Albert L."/>
            <person name="Andreopoulos W."/>
            <person name="Angelini C."/>
            <person name="Antonin V."/>
            <person name="Barry K.W."/>
            <person name="Bougher N.L."/>
            <person name="Buchanan P."/>
            <person name="Buyck B."/>
            <person name="Bense V."/>
            <person name="Catcheside P."/>
            <person name="Chovatia M."/>
            <person name="Cooper J."/>
            <person name="Damon W."/>
            <person name="Desjardin D."/>
            <person name="Finy P."/>
            <person name="Geml J."/>
            <person name="Haridas S."/>
            <person name="Hughes K."/>
            <person name="Justo A."/>
            <person name="Karasinski D."/>
            <person name="Kautmanova I."/>
            <person name="Kiss B."/>
            <person name="Kocsube S."/>
            <person name="Kotiranta H."/>
            <person name="LaButti K.M."/>
            <person name="Lechner B.E."/>
            <person name="Liimatainen K."/>
            <person name="Lipzen A."/>
            <person name="Lukacs Z."/>
            <person name="Mihaltcheva S."/>
            <person name="Morgado L.N."/>
            <person name="Niskanen T."/>
            <person name="Noordeloos M.E."/>
            <person name="Ohm R.A."/>
            <person name="Ortiz-Santana B."/>
            <person name="Ovrebo C."/>
            <person name="Racz N."/>
            <person name="Riley R."/>
            <person name="Savchenko A."/>
            <person name="Shiryaev A."/>
            <person name="Soop K."/>
            <person name="Spirin V."/>
            <person name="Szebenyi C."/>
            <person name="Tomsovsky M."/>
            <person name="Tulloss R.E."/>
            <person name="Uehling J."/>
            <person name="Grigoriev I.V."/>
            <person name="Vagvolgyi C."/>
            <person name="Papp T."/>
            <person name="Martin F.M."/>
            <person name="Miettinen O."/>
            <person name="Hibbett D.S."/>
            <person name="Nagy L.G."/>
        </authorList>
    </citation>
    <scope>NUCLEOTIDE SEQUENCE [LARGE SCALE GENOMIC DNA]</scope>
    <source>
        <strain evidence="2 3">CBS 962.96</strain>
    </source>
</reference>
<keyword evidence="3" id="KW-1185">Reference proteome</keyword>
<evidence type="ECO:0000313" key="2">
    <source>
        <dbReference type="EMBL" id="THU89735.1"/>
    </source>
</evidence>
<accession>A0A4V4HE56</accession>
<sequence length="234" mass="26729">MMGETSAGLTSEEQIDMSRENSLTTAWNRQSQEDLPILLYPNWCCWRTSQCDTLAASSEEEDSAGMGTEDDEEDELLSDGDTKKREVNNEGKRKYSDTVTKDSDHTRQQHGPKKNKSKKAEKPAPGKKGNMFDKFAEVSKEEEKSRQKRIQLQQMKVTMEQELAKEKIQVAGTTKVDKERIQADYRLWKMMPEAQDIRPSHHPSQLEASYLPVFNPTAEFGDMNDDGNLFGEQQ</sequence>
<feature type="compositionally biased region" description="Basic and acidic residues" evidence="1">
    <location>
        <begin position="118"/>
        <end position="142"/>
    </location>
</feature>
<feature type="compositionally biased region" description="Acidic residues" evidence="1">
    <location>
        <begin position="58"/>
        <end position="78"/>
    </location>
</feature>
<feature type="region of interest" description="Disordered" evidence="1">
    <location>
        <begin position="54"/>
        <end position="142"/>
    </location>
</feature>
<gene>
    <name evidence="2" type="ORF">K435DRAFT_802516</name>
</gene>
<dbReference type="OrthoDB" id="3269701at2759"/>
<feature type="compositionally biased region" description="Basic residues" evidence="1">
    <location>
        <begin position="108"/>
        <end position="117"/>
    </location>
</feature>
<evidence type="ECO:0000313" key="3">
    <source>
        <dbReference type="Proteomes" id="UP000297245"/>
    </source>
</evidence>
<proteinExistence type="predicted"/>
<feature type="compositionally biased region" description="Basic and acidic residues" evidence="1">
    <location>
        <begin position="80"/>
        <end position="107"/>
    </location>
</feature>
<feature type="region of interest" description="Disordered" evidence="1">
    <location>
        <begin position="1"/>
        <end position="32"/>
    </location>
</feature>
<feature type="compositionally biased region" description="Polar residues" evidence="1">
    <location>
        <begin position="20"/>
        <end position="30"/>
    </location>
</feature>
<evidence type="ECO:0008006" key="4">
    <source>
        <dbReference type="Google" id="ProtNLM"/>
    </source>
</evidence>
<dbReference type="EMBL" id="ML179358">
    <property type="protein sequence ID" value="THU89735.1"/>
    <property type="molecule type" value="Genomic_DNA"/>
</dbReference>
<dbReference type="AlphaFoldDB" id="A0A4V4HE56"/>
<evidence type="ECO:0000256" key="1">
    <source>
        <dbReference type="SAM" id="MobiDB-lite"/>
    </source>
</evidence>
<dbReference type="Proteomes" id="UP000297245">
    <property type="component" value="Unassembled WGS sequence"/>
</dbReference>
<protein>
    <recommendedName>
        <fullName evidence="4">No apical meristem-associated C-terminal domain-containing protein</fullName>
    </recommendedName>
</protein>